<sequence length="259" mass="29849">MKDIATISLLNDGVVKIVYLAKWKFTYITVSKLRHSSLQEDFNHNLLMLKSLSNSNQVTELYGYCNNTYLITKYYPYGDALNVPILLNNMPSRSKCDICFKFCVSYAEVINYLHSSPIGVRVMCDANSLQKLLSQFLITNSLTLVANDLDALPLVDDNGIKCGKREIKGTFAAPEQLWPFPNETFDDEKMPFYDEKVDIWKMPDVCLWFLSFCSNQRLIDHLDSIHSRCKSKEPRKRPSAREVLEHYKAAAFIFKMNLN</sequence>
<dbReference type="PANTHER" id="PTHR22618">
    <property type="entry name" value="PROTEIN O-MANNOSE KINASE"/>
    <property type="match status" value="1"/>
</dbReference>
<dbReference type="EMBL" id="NCKU01003079">
    <property type="protein sequence ID" value="RWS08205.1"/>
    <property type="molecule type" value="Genomic_DNA"/>
</dbReference>
<keyword evidence="4 9" id="KW-0418">Kinase</keyword>
<reference evidence="9 10" key="1">
    <citation type="journal article" date="2018" name="Gigascience">
        <title>Genomes of trombidid mites reveal novel predicted allergens and laterally-transferred genes associated with secondary metabolism.</title>
        <authorList>
            <person name="Dong X."/>
            <person name="Chaisiri K."/>
            <person name="Xia D."/>
            <person name="Armstrong S.D."/>
            <person name="Fang Y."/>
            <person name="Donnelly M.J."/>
            <person name="Kadowaki T."/>
            <person name="McGarry J.W."/>
            <person name="Darby A.C."/>
            <person name="Makepeace B.L."/>
        </authorList>
    </citation>
    <scope>NUCLEOTIDE SEQUENCE [LARGE SCALE GENOMIC DNA]</scope>
    <source>
        <strain evidence="9">UoL-WK</strain>
    </source>
</reference>
<dbReference type="InterPro" id="IPR011009">
    <property type="entry name" value="Kinase-like_dom_sf"/>
</dbReference>
<evidence type="ECO:0000256" key="3">
    <source>
        <dbReference type="ARBA" id="ARBA00022741"/>
    </source>
</evidence>
<keyword evidence="7" id="KW-0472">Membrane</keyword>
<proteinExistence type="predicted"/>
<evidence type="ECO:0000256" key="5">
    <source>
        <dbReference type="ARBA" id="ARBA00022840"/>
    </source>
</evidence>
<dbReference type="GO" id="GO:0019200">
    <property type="term" value="F:carbohydrate kinase activity"/>
    <property type="evidence" value="ECO:0007669"/>
    <property type="project" value="InterPro"/>
</dbReference>
<dbReference type="GO" id="GO:0006493">
    <property type="term" value="P:protein O-linked glycosylation"/>
    <property type="evidence" value="ECO:0007669"/>
    <property type="project" value="InterPro"/>
</dbReference>
<evidence type="ECO:0000256" key="2">
    <source>
        <dbReference type="ARBA" id="ARBA00022692"/>
    </source>
</evidence>
<gene>
    <name evidence="9" type="ORF">B4U79_07812</name>
</gene>
<dbReference type="GO" id="GO:0005524">
    <property type="term" value="F:ATP binding"/>
    <property type="evidence" value="ECO:0007669"/>
    <property type="project" value="UniProtKB-KW"/>
</dbReference>
<evidence type="ECO:0000256" key="7">
    <source>
        <dbReference type="ARBA" id="ARBA00023136"/>
    </source>
</evidence>
<dbReference type="InterPro" id="IPR039318">
    <property type="entry name" value="POMK"/>
</dbReference>
<evidence type="ECO:0000256" key="8">
    <source>
        <dbReference type="ARBA" id="ARBA00037847"/>
    </source>
</evidence>
<dbReference type="GO" id="GO:0016773">
    <property type="term" value="F:phosphotransferase activity, alcohol group as acceptor"/>
    <property type="evidence" value="ECO:0007669"/>
    <property type="project" value="TreeGrafter"/>
</dbReference>
<evidence type="ECO:0000256" key="6">
    <source>
        <dbReference type="ARBA" id="ARBA00022989"/>
    </source>
</evidence>
<organism evidence="9 10">
    <name type="scientific">Dinothrombium tinctorium</name>
    <dbReference type="NCBI Taxonomy" id="1965070"/>
    <lineage>
        <taxon>Eukaryota</taxon>
        <taxon>Metazoa</taxon>
        <taxon>Ecdysozoa</taxon>
        <taxon>Arthropoda</taxon>
        <taxon>Chelicerata</taxon>
        <taxon>Arachnida</taxon>
        <taxon>Acari</taxon>
        <taxon>Acariformes</taxon>
        <taxon>Trombidiformes</taxon>
        <taxon>Prostigmata</taxon>
        <taxon>Anystina</taxon>
        <taxon>Parasitengona</taxon>
        <taxon>Trombidioidea</taxon>
        <taxon>Trombidiidae</taxon>
        <taxon>Dinothrombium</taxon>
    </lineage>
</organism>
<evidence type="ECO:0000313" key="9">
    <source>
        <dbReference type="EMBL" id="RWS08205.1"/>
    </source>
</evidence>
<evidence type="ECO:0000313" key="10">
    <source>
        <dbReference type="Proteomes" id="UP000285301"/>
    </source>
</evidence>
<dbReference type="PANTHER" id="PTHR22618:SF2">
    <property type="entry name" value="PROTEIN O-MANNOSE KINASE"/>
    <property type="match status" value="1"/>
</dbReference>
<keyword evidence="6" id="KW-1133">Transmembrane helix</keyword>
<keyword evidence="2" id="KW-0812">Transmembrane</keyword>
<dbReference type="SUPFAM" id="SSF56112">
    <property type="entry name" value="Protein kinase-like (PK-like)"/>
    <property type="match status" value="1"/>
</dbReference>
<comment type="caution">
    <text evidence="9">The sequence shown here is derived from an EMBL/GenBank/DDBJ whole genome shotgun (WGS) entry which is preliminary data.</text>
</comment>
<evidence type="ECO:0000256" key="1">
    <source>
        <dbReference type="ARBA" id="ARBA00022679"/>
    </source>
</evidence>
<dbReference type="AlphaFoldDB" id="A0A3S3RZ89"/>
<dbReference type="OrthoDB" id="4062651at2759"/>
<dbReference type="GO" id="GO:0005789">
    <property type="term" value="C:endoplasmic reticulum membrane"/>
    <property type="evidence" value="ECO:0007669"/>
    <property type="project" value="TreeGrafter"/>
</dbReference>
<evidence type="ECO:0000256" key="4">
    <source>
        <dbReference type="ARBA" id="ARBA00022777"/>
    </source>
</evidence>
<dbReference type="Proteomes" id="UP000285301">
    <property type="component" value="Unassembled WGS sequence"/>
</dbReference>
<keyword evidence="3" id="KW-0547">Nucleotide-binding</keyword>
<keyword evidence="1" id="KW-0808">Transferase</keyword>
<keyword evidence="5" id="KW-0067">ATP-binding</keyword>
<protein>
    <submittedName>
        <fullName evidence="9">Protein O-mannose kinase-like isoform X1</fullName>
    </submittedName>
</protein>
<name>A0A3S3RZ89_9ACAR</name>
<keyword evidence="10" id="KW-1185">Reference proteome</keyword>
<comment type="subcellular location">
    <subcellularLocation>
        <location evidence="8">Endomembrane system</location>
        <topology evidence="8">Single-pass membrane protein</topology>
    </subcellularLocation>
</comment>
<accession>A0A3S3RZ89</accession>
<dbReference type="Gene3D" id="1.10.510.10">
    <property type="entry name" value="Transferase(Phosphotransferase) domain 1"/>
    <property type="match status" value="1"/>
</dbReference>
<dbReference type="STRING" id="1965070.A0A3S3RZ89"/>